<name>A0A482WPN5_LAOST</name>
<protein>
    <submittedName>
        <fullName evidence="2">Uncharacterized protein</fullName>
    </submittedName>
</protein>
<evidence type="ECO:0000313" key="3">
    <source>
        <dbReference type="Proteomes" id="UP000291343"/>
    </source>
</evidence>
<accession>A0A482WPN5</accession>
<feature type="compositionally biased region" description="Basic and acidic residues" evidence="1">
    <location>
        <begin position="76"/>
        <end position="96"/>
    </location>
</feature>
<proteinExistence type="predicted"/>
<feature type="non-terminal residue" evidence="2">
    <location>
        <position position="1"/>
    </location>
</feature>
<gene>
    <name evidence="2" type="ORF">LSTR_LSTR015894</name>
</gene>
<dbReference type="EMBL" id="QKKF02028230">
    <property type="protein sequence ID" value="RZF35458.1"/>
    <property type="molecule type" value="Genomic_DNA"/>
</dbReference>
<sequence length="127" mass="14101">AHAGKACRTPKNSPTTRSSRVSLSCTWKSTRTTDTDHDRNVPALWMAKRCASQSTKRSCVSDATRCVSCGVVVTQDRPDPDRPDPVSDTIRTDRYRPRTCSRSPQTIRLVRARIMMTEATTSISLAC</sequence>
<feature type="compositionally biased region" description="Polar residues" evidence="1">
    <location>
        <begin position="10"/>
        <end position="22"/>
    </location>
</feature>
<keyword evidence="3" id="KW-1185">Reference proteome</keyword>
<organism evidence="2 3">
    <name type="scientific">Laodelphax striatellus</name>
    <name type="common">Small brown planthopper</name>
    <name type="synonym">Delphax striatella</name>
    <dbReference type="NCBI Taxonomy" id="195883"/>
    <lineage>
        <taxon>Eukaryota</taxon>
        <taxon>Metazoa</taxon>
        <taxon>Ecdysozoa</taxon>
        <taxon>Arthropoda</taxon>
        <taxon>Hexapoda</taxon>
        <taxon>Insecta</taxon>
        <taxon>Pterygota</taxon>
        <taxon>Neoptera</taxon>
        <taxon>Paraneoptera</taxon>
        <taxon>Hemiptera</taxon>
        <taxon>Auchenorrhyncha</taxon>
        <taxon>Fulgoroidea</taxon>
        <taxon>Delphacidae</taxon>
        <taxon>Criomorphinae</taxon>
        <taxon>Laodelphax</taxon>
    </lineage>
</organism>
<feature type="region of interest" description="Disordered" evidence="1">
    <location>
        <begin position="76"/>
        <end position="98"/>
    </location>
</feature>
<reference evidence="2 3" key="1">
    <citation type="journal article" date="2017" name="Gigascience">
        <title>Genome sequence of the small brown planthopper, Laodelphax striatellus.</title>
        <authorList>
            <person name="Zhu J."/>
            <person name="Jiang F."/>
            <person name="Wang X."/>
            <person name="Yang P."/>
            <person name="Bao Y."/>
            <person name="Zhao W."/>
            <person name="Wang W."/>
            <person name="Lu H."/>
            <person name="Wang Q."/>
            <person name="Cui N."/>
            <person name="Li J."/>
            <person name="Chen X."/>
            <person name="Luo L."/>
            <person name="Yu J."/>
            <person name="Kang L."/>
            <person name="Cui F."/>
        </authorList>
    </citation>
    <scope>NUCLEOTIDE SEQUENCE [LARGE SCALE GENOMIC DNA]</scope>
    <source>
        <strain evidence="2">Lst14</strain>
    </source>
</reference>
<dbReference type="AlphaFoldDB" id="A0A482WPN5"/>
<dbReference type="InParanoid" id="A0A482WPN5"/>
<dbReference type="Proteomes" id="UP000291343">
    <property type="component" value="Unassembled WGS sequence"/>
</dbReference>
<feature type="non-terminal residue" evidence="2">
    <location>
        <position position="127"/>
    </location>
</feature>
<feature type="region of interest" description="Disordered" evidence="1">
    <location>
        <begin position="1"/>
        <end position="22"/>
    </location>
</feature>
<evidence type="ECO:0000313" key="2">
    <source>
        <dbReference type="EMBL" id="RZF35458.1"/>
    </source>
</evidence>
<comment type="caution">
    <text evidence="2">The sequence shown here is derived from an EMBL/GenBank/DDBJ whole genome shotgun (WGS) entry which is preliminary data.</text>
</comment>
<evidence type="ECO:0000256" key="1">
    <source>
        <dbReference type="SAM" id="MobiDB-lite"/>
    </source>
</evidence>